<dbReference type="STRING" id="1678841.TBC1_12667"/>
<evidence type="ECO:0000313" key="2">
    <source>
        <dbReference type="EMBL" id="GAP44854.1"/>
    </source>
</evidence>
<reference evidence="2" key="1">
    <citation type="journal article" date="2015" name="Genome Announc.">
        <title>Draft Genome Sequence of Bacteroidales Strain TBC1, a Novel Isolate from a Methanogenic Wastewater Treatment System.</title>
        <authorList>
            <person name="Tourlousse D.M."/>
            <person name="Matsuura N."/>
            <person name="Sun L."/>
            <person name="Toyonaga M."/>
            <person name="Kuroda K."/>
            <person name="Ohashi A."/>
            <person name="Cruz R."/>
            <person name="Yamaguchi T."/>
            <person name="Sekiguchi Y."/>
        </authorList>
    </citation>
    <scope>NUCLEOTIDE SEQUENCE [LARGE SCALE GENOMIC DNA]</scope>
    <source>
        <strain evidence="2">TBC1</strain>
    </source>
</reference>
<dbReference type="OrthoDB" id="1185352at2"/>
<name>A0A0S7C5S1_9BACT</name>
<dbReference type="SUPFAM" id="SSF56601">
    <property type="entry name" value="beta-lactamase/transpeptidase-like"/>
    <property type="match status" value="1"/>
</dbReference>
<dbReference type="AlphaFoldDB" id="A0A0S7C5S1"/>
<dbReference type="InterPro" id="IPR001466">
    <property type="entry name" value="Beta-lactam-related"/>
</dbReference>
<protein>
    <submittedName>
        <fullName evidence="2">CubicO group peptidase, beta-lactamase class C family</fullName>
    </submittedName>
</protein>
<evidence type="ECO:0000313" key="3">
    <source>
        <dbReference type="Proteomes" id="UP000053091"/>
    </source>
</evidence>
<dbReference type="Proteomes" id="UP000053091">
    <property type="component" value="Unassembled WGS sequence"/>
</dbReference>
<dbReference type="Gene3D" id="3.40.710.10">
    <property type="entry name" value="DD-peptidase/beta-lactamase superfamily"/>
    <property type="match status" value="1"/>
</dbReference>
<organism evidence="2">
    <name type="scientific">Lentimicrobium saccharophilum</name>
    <dbReference type="NCBI Taxonomy" id="1678841"/>
    <lineage>
        <taxon>Bacteria</taxon>
        <taxon>Pseudomonadati</taxon>
        <taxon>Bacteroidota</taxon>
        <taxon>Bacteroidia</taxon>
        <taxon>Bacteroidales</taxon>
        <taxon>Lentimicrobiaceae</taxon>
        <taxon>Lentimicrobium</taxon>
    </lineage>
</organism>
<dbReference type="Pfam" id="PF00144">
    <property type="entry name" value="Beta-lactamase"/>
    <property type="match status" value="1"/>
</dbReference>
<proteinExistence type="predicted"/>
<evidence type="ECO:0000259" key="1">
    <source>
        <dbReference type="Pfam" id="PF00144"/>
    </source>
</evidence>
<gene>
    <name evidence="2" type="ORF">TBC1_12667</name>
</gene>
<keyword evidence="3" id="KW-1185">Reference proteome</keyword>
<dbReference type="InterPro" id="IPR012338">
    <property type="entry name" value="Beta-lactam/transpept-like"/>
</dbReference>
<accession>A0A0S7C5S1</accession>
<dbReference type="PANTHER" id="PTHR43283">
    <property type="entry name" value="BETA-LACTAMASE-RELATED"/>
    <property type="match status" value="1"/>
</dbReference>
<dbReference type="PANTHER" id="PTHR43283:SF7">
    <property type="entry name" value="BETA-LACTAMASE-RELATED DOMAIN-CONTAINING PROTEIN"/>
    <property type="match status" value="1"/>
</dbReference>
<sequence length="458" mass="50920">MKRKIGIGILIIIMAGLAGGAVYINSLLPIITGYAAKNLASAVFVSGRTQEEVEALDLNFSFIRYTNNEVDFEGRQVTSRFLWGKSTAVYREGFGCTLVRGTEPEALSEIKFPVSEAPLFNPDTMPWPLGNMIPDTNTGADLQKLQAVREKLIEKDYYGGHAFAFLVMHKGIPVMEGYRDGINKDTRMLSWSMAKSFTNALTGIMVKEGLLDVYKPAEVPAWQADGRKEITIDDLLRMQSGLEWNEDYGNRSDVTLMLHCESDFGAFAASKPLVHAVGEKWCYSSGSTNIITGLMRKTMGDDERYYRYAWDKLFSRIGMPDAVFETDAAGNQVGSSYIYATPRDYARFALLYLNDGVFNGERILPEGWVDYSVKPVPDSKGAYGASFWLNEDLSLPSAPASMFMCRGHNGQRVFILPDQDLAVVVLGYSPKKTNDMDFDSLLRDVLEAIPGSRAGEMR</sequence>
<dbReference type="EMBL" id="DF968183">
    <property type="protein sequence ID" value="GAP44854.1"/>
    <property type="molecule type" value="Genomic_DNA"/>
</dbReference>
<feature type="domain" description="Beta-lactamase-related" evidence="1">
    <location>
        <begin position="163"/>
        <end position="435"/>
    </location>
</feature>
<dbReference type="PATRIC" id="fig|1678841.3.peg.3413"/>
<dbReference type="InterPro" id="IPR050789">
    <property type="entry name" value="Diverse_Enzym_Activities"/>
</dbReference>
<dbReference type="RefSeq" id="WP_062044763.1">
    <property type="nucleotide sequence ID" value="NZ_DF968183.1"/>
</dbReference>